<dbReference type="InterPro" id="IPR011009">
    <property type="entry name" value="Kinase-like_dom_sf"/>
</dbReference>
<dbReference type="PANTHER" id="PTHR11042:SF160">
    <property type="entry name" value="EUKARYOTIC TRANSLATION INITIATION FACTOR 2-ALPHA KINASE 1"/>
    <property type="match status" value="1"/>
</dbReference>
<feature type="region of interest" description="Disordered" evidence="8">
    <location>
        <begin position="1"/>
        <end position="21"/>
    </location>
</feature>
<dbReference type="EMBL" id="FLRD01000008">
    <property type="protein sequence ID" value="SBT30643.1"/>
    <property type="molecule type" value="Genomic_DNA"/>
</dbReference>
<feature type="compositionally biased region" description="Polar residues" evidence="8">
    <location>
        <begin position="1"/>
        <end position="12"/>
    </location>
</feature>
<dbReference type="PANTHER" id="PTHR11042">
    <property type="entry name" value="EUKARYOTIC TRANSLATION INITIATION FACTOR 2-ALPHA KINASE EIF2-ALPHA KINASE -RELATED"/>
    <property type="match status" value="1"/>
</dbReference>
<evidence type="ECO:0000313" key="13">
    <source>
        <dbReference type="Proteomes" id="UP000078555"/>
    </source>
</evidence>
<keyword evidence="13" id="KW-1185">Reference proteome</keyword>
<dbReference type="GO" id="GO:0004694">
    <property type="term" value="F:eukaryotic translation initiation factor 2alpha kinase activity"/>
    <property type="evidence" value="ECO:0007669"/>
    <property type="project" value="TreeGrafter"/>
</dbReference>
<keyword evidence="5 10" id="KW-0418">Kinase</keyword>
<dbReference type="AlphaFoldDB" id="A0A1A8YGH1"/>
<gene>
    <name evidence="10" type="ORF">POVWA1_003120</name>
    <name evidence="11" type="ORF">POVWA2_003310</name>
</gene>
<evidence type="ECO:0000313" key="12">
    <source>
        <dbReference type="Proteomes" id="UP000078550"/>
    </source>
</evidence>
<dbReference type="GO" id="GO:0005524">
    <property type="term" value="F:ATP binding"/>
    <property type="evidence" value="ECO:0007669"/>
    <property type="project" value="UniProtKB-KW"/>
</dbReference>
<evidence type="ECO:0000259" key="9">
    <source>
        <dbReference type="PROSITE" id="PS50011"/>
    </source>
</evidence>
<evidence type="ECO:0000313" key="10">
    <source>
        <dbReference type="EMBL" id="SBT30643.1"/>
    </source>
</evidence>
<evidence type="ECO:0000256" key="8">
    <source>
        <dbReference type="SAM" id="MobiDB-lite"/>
    </source>
</evidence>
<organism evidence="10 13">
    <name type="scientific">Plasmodium ovale wallikeri</name>
    <dbReference type="NCBI Taxonomy" id="864142"/>
    <lineage>
        <taxon>Eukaryota</taxon>
        <taxon>Sar</taxon>
        <taxon>Alveolata</taxon>
        <taxon>Apicomplexa</taxon>
        <taxon>Aconoidasida</taxon>
        <taxon>Haemosporida</taxon>
        <taxon>Plasmodiidae</taxon>
        <taxon>Plasmodium</taxon>
        <taxon>Plasmodium (Plasmodium)</taxon>
    </lineage>
</organism>
<dbReference type="GO" id="GO:0017148">
    <property type="term" value="P:negative regulation of translation"/>
    <property type="evidence" value="ECO:0007669"/>
    <property type="project" value="UniProtKB-KW"/>
</dbReference>
<proteinExistence type="predicted"/>
<reference evidence="10" key="1">
    <citation type="submission" date="2016-05" db="EMBL/GenBank/DDBJ databases">
        <authorList>
            <person name="Lavstsen T."/>
            <person name="Jespersen J.S."/>
        </authorList>
    </citation>
    <scope>NUCLEOTIDE SEQUENCE [LARGE SCALE GENOMIC DNA]</scope>
</reference>
<keyword evidence="4" id="KW-0547">Nucleotide-binding</keyword>
<feature type="domain" description="Protein kinase" evidence="9">
    <location>
        <begin position="1"/>
        <end position="163"/>
    </location>
</feature>
<dbReference type="EMBL" id="FLRE01000014">
    <property type="protein sequence ID" value="SBT31275.1"/>
    <property type="molecule type" value="Genomic_DNA"/>
</dbReference>
<dbReference type="InterPro" id="IPR050339">
    <property type="entry name" value="CC_SR_Kinase"/>
</dbReference>
<accession>A0A1A8YGH1</accession>
<evidence type="ECO:0000256" key="5">
    <source>
        <dbReference type="ARBA" id="ARBA00022777"/>
    </source>
</evidence>
<name>A0A1A8YGH1_PLAOA</name>
<keyword evidence="3" id="KW-0808">Transferase</keyword>
<evidence type="ECO:0000256" key="6">
    <source>
        <dbReference type="ARBA" id="ARBA00022840"/>
    </source>
</evidence>
<dbReference type="PROSITE" id="PS50011">
    <property type="entry name" value="PROTEIN_KINASE_DOM"/>
    <property type="match status" value="1"/>
</dbReference>
<dbReference type="EC" id="2.7.11.1" evidence="1"/>
<keyword evidence="7" id="KW-0652">Protein synthesis inhibitor</keyword>
<evidence type="ECO:0000256" key="1">
    <source>
        <dbReference type="ARBA" id="ARBA00012513"/>
    </source>
</evidence>
<evidence type="ECO:0000256" key="3">
    <source>
        <dbReference type="ARBA" id="ARBA00022679"/>
    </source>
</evidence>
<evidence type="ECO:0000256" key="2">
    <source>
        <dbReference type="ARBA" id="ARBA00022527"/>
    </source>
</evidence>
<dbReference type="Pfam" id="PF00069">
    <property type="entry name" value="Pkinase"/>
    <property type="match status" value="1"/>
</dbReference>
<keyword evidence="2 10" id="KW-0723">Serine/threonine-protein kinase</keyword>
<sequence length="166" mass="19144">MVTSMKCSSTCTETKKKRKKKKKMAIMDMVGRTRQRCHQPHQHQRYGQVTISEDKESHLIIRLGIGTRMYSAPEQLIGNKYTKAVDMFSLGLIIVDLFTRTETNMERTKILTNARKRILPDLLIKKYPSVAKLCKNLLSLDYNTRLTSEDLYNRMLSVGNVFSPGK</sequence>
<dbReference type="Gene3D" id="1.10.510.10">
    <property type="entry name" value="Transferase(Phosphotransferase) domain 1"/>
    <property type="match status" value="1"/>
</dbReference>
<evidence type="ECO:0000256" key="4">
    <source>
        <dbReference type="ARBA" id="ARBA00022741"/>
    </source>
</evidence>
<dbReference type="Proteomes" id="UP000078550">
    <property type="component" value="Unassembled WGS sequence"/>
</dbReference>
<protein>
    <recommendedName>
        <fullName evidence="1">non-specific serine/threonine protein kinase</fullName>
        <ecNumber evidence="1">2.7.11.1</ecNumber>
    </recommendedName>
</protein>
<evidence type="ECO:0000313" key="11">
    <source>
        <dbReference type="EMBL" id="SBT31275.1"/>
    </source>
</evidence>
<evidence type="ECO:0000256" key="7">
    <source>
        <dbReference type="ARBA" id="ARBA00023193"/>
    </source>
</evidence>
<dbReference type="GO" id="GO:0005634">
    <property type="term" value="C:nucleus"/>
    <property type="evidence" value="ECO:0007669"/>
    <property type="project" value="TreeGrafter"/>
</dbReference>
<dbReference type="SUPFAM" id="SSF56112">
    <property type="entry name" value="Protein kinase-like (PK-like)"/>
    <property type="match status" value="1"/>
</dbReference>
<dbReference type="InterPro" id="IPR000719">
    <property type="entry name" value="Prot_kinase_dom"/>
</dbReference>
<dbReference type="Proteomes" id="UP000078555">
    <property type="component" value="Unassembled WGS sequence"/>
</dbReference>
<dbReference type="GO" id="GO:0005737">
    <property type="term" value="C:cytoplasm"/>
    <property type="evidence" value="ECO:0007669"/>
    <property type="project" value="TreeGrafter"/>
</dbReference>
<keyword evidence="6" id="KW-0067">ATP-binding</keyword>
<reference evidence="12 13" key="2">
    <citation type="submission" date="2016-05" db="EMBL/GenBank/DDBJ databases">
        <authorList>
            <person name="Naeem Raeece"/>
        </authorList>
    </citation>
    <scope>NUCLEOTIDE SEQUENCE [LARGE SCALE GENOMIC DNA]</scope>
</reference>